<accession>A0AA88HHT5</accession>
<dbReference type="SUPFAM" id="SSF56219">
    <property type="entry name" value="DNase I-like"/>
    <property type="match status" value="1"/>
</dbReference>
<name>A0AA88HHT5_ARTSF</name>
<dbReference type="InterPro" id="IPR036691">
    <property type="entry name" value="Endo/exonu/phosph_ase_sf"/>
</dbReference>
<reference evidence="1" key="1">
    <citation type="submission" date="2023-07" db="EMBL/GenBank/DDBJ databases">
        <title>Chromosome-level genome assembly of Artemia franciscana.</title>
        <authorList>
            <person name="Jo E."/>
        </authorList>
    </citation>
    <scope>NUCLEOTIDE SEQUENCE</scope>
    <source>
        <tissue evidence="1">Whole body</tissue>
    </source>
</reference>
<sequence length="334" mass="37593">MAISNTVQDHVLFYHQAQLDPVLNCVEMDALQVKAVVQTDVAIHVSRLEQLKDMEINVPKTPELKMICLSFPVSKRYNAISNTVQDHALSYHPALLDPVLNCVEMDALQVKAVVQTDVVTHVSRLDQLKDMEINVPRTPQLKMSTQKWTPTPPKILTARFLGMHGKLSVVVCYAATREATDEEKDKFYSSLQAIVKDIPRHDVACFLGDFSTKVGNDQSFSPQVLGQHGLGQRTENRKLLIYFALMNDLVVGQSLFPYRDVHKYSRASPDETTKTQIDHCPISRKLRSSLQDVRVNRGAEGSDHNLMITILCIKLKKICNKRTAASPVFDSEKL</sequence>
<protein>
    <submittedName>
        <fullName evidence="1">Uncharacterized protein</fullName>
    </submittedName>
</protein>
<dbReference type="Proteomes" id="UP001187531">
    <property type="component" value="Unassembled WGS sequence"/>
</dbReference>
<dbReference type="InterPro" id="IPR027124">
    <property type="entry name" value="Swc5/CFDP1/2"/>
</dbReference>
<evidence type="ECO:0000313" key="2">
    <source>
        <dbReference type="Proteomes" id="UP001187531"/>
    </source>
</evidence>
<evidence type="ECO:0000313" key="1">
    <source>
        <dbReference type="EMBL" id="KAK2707751.1"/>
    </source>
</evidence>
<dbReference type="Gene3D" id="3.60.10.10">
    <property type="entry name" value="Endonuclease/exonuclease/phosphatase"/>
    <property type="match status" value="1"/>
</dbReference>
<dbReference type="PANTHER" id="PTHR23227:SF67">
    <property type="entry name" value="CRANIOFACIAL DEVELOPMENT PROTEIN 2-LIKE"/>
    <property type="match status" value="1"/>
</dbReference>
<dbReference type="AlphaFoldDB" id="A0AA88HHT5"/>
<gene>
    <name evidence="1" type="ORF">QYM36_015450</name>
</gene>
<comment type="caution">
    <text evidence="1">The sequence shown here is derived from an EMBL/GenBank/DDBJ whole genome shotgun (WGS) entry which is preliminary data.</text>
</comment>
<keyword evidence="2" id="KW-1185">Reference proteome</keyword>
<dbReference type="EMBL" id="JAVRJZ010000019">
    <property type="protein sequence ID" value="KAK2707751.1"/>
    <property type="molecule type" value="Genomic_DNA"/>
</dbReference>
<organism evidence="1 2">
    <name type="scientific">Artemia franciscana</name>
    <name type="common">Brine shrimp</name>
    <name type="synonym">Artemia sanfranciscana</name>
    <dbReference type="NCBI Taxonomy" id="6661"/>
    <lineage>
        <taxon>Eukaryota</taxon>
        <taxon>Metazoa</taxon>
        <taxon>Ecdysozoa</taxon>
        <taxon>Arthropoda</taxon>
        <taxon>Crustacea</taxon>
        <taxon>Branchiopoda</taxon>
        <taxon>Anostraca</taxon>
        <taxon>Artemiidae</taxon>
        <taxon>Artemia</taxon>
    </lineage>
</organism>
<dbReference type="PANTHER" id="PTHR23227">
    <property type="entry name" value="BUCENTAUR RELATED"/>
    <property type="match status" value="1"/>
</dbReference>
<proteinExistence type="predicted"/>